<evidence type="ECO:0000313" key="2">
    <source>
        <dbReference type="EMBL" id="WOL00655.1"/>
    </source>
</evidence>
<dbReference type="EMBL" id="CP136892">
    <property type="protein sequence ID" value="WOL00655.1"/>
    <property type="molecule type" value="Genomic_DNA"/>
</dbReference>
<sequence length="200" mass="21341">MAPNPSSLRWVASRSYADAVRSDLPASSHVVALSPSAPRFPPPGRPARPFSPALDPQPYLSLMRKSGRCFNYCARGHRIFECCSTPACFHCRRRGHCADACSFFPSHDGSPPVSRCQPPPPVGSMVASSGPSSGSLASSGVSPAPPVPMRVASSSDSRGRGHADGINRPSSFFLPLAGLLIEWVIYPIDVSWSPLRGLWT</sequence>
<dbReference type="AlphaFoldDB" id="A0AAQ3K268"/>
<proteinExistence type="predicted"/>
<evidence type="ECO:0000256" key="1">
    <source>
        <dbReference type="SAM" id="MobiDB-lite"/>
    </source>
</evidence>
<evidence type="ECO:0000313" key="3">
    <source>
        <dbReference type="Proteomes" id="UP001327560"/>
    </source>
</evidence>
<dbReference type="Proteomes" id="UP001327560">
    <property type="component" value="Chromosome 3"/>
</dbReference>
<name>A0AAQ3K268_9LILI</name>
<feature type="region of interest" description="Disordered" evidence="1">
    <location>
        <begin position="112"/>
        <end position="162"/>
    </location>
</feature>
<protein>
    <submittedName>
        <fullName evidence="2">Uncharacterized protein</fullName>
    </submittedName>
</protein>
<accession>A0AAQ3K268</accession>
<feature type="compositionally biased region" description="Low complexity" evidence="1">
    <location>
        <begin position="123"/>
        <end position="142"/>
    </location>
</feature>
<organism evidence="2 3">
    <name type="scientific">Canna indica</name>
    <name type="common">Indian-shot</name>
    <dbReference type="NCBI Taxonomy" id="4628"/>
    <lineage>
        <taxon>Eukaryota</taxon>
        <taxon>Viridiplantae</taxon>
        <taxon>Streptophyta</taxon>
        <taxon>Embryophyta</taxon>
        <taxon>Tracheophyta</taxon>
        <taxon>Spermatophyta</taxon>
        <taxon>Magnoliopsida</taxon>
        <taxon>Liliopsida</taxon>
        <taxon>Zingiberales</taxon>
        <taxon>Cannaceae</taxon>
        <taxon>Canna</taxon>
    </lineage>
</organism>
<reference evidence="2 3" key="1">
    <citation type="submission" date="2023-10" db="EMBL/GenBank/DDBJ databases">
        <title>Chromosome-scale genome assembly provides insights into flower coloration mechanisms of Canna indica.</title>
        <authorList>
            <person name="Li C."/>
        </authorList>
    </citation>
    <scope>NUCLEOTIDE SEQUENCE [LARGE SCALE GENOMIC DNA]</scope>
    <source>
        <tissue evidence="2">Flower</tissue>
    </source>
</reference>
<gene>
    <name evidence="2" type="ORF">Cni_G09368</name>
</gene>
<keyword evidence="3" id="KW-1185">Reference proteome</keyword>